<evidence type="ECO:0000256" key="5">
    <source>
        <dbReference type="ARBA" id="ARBA00022692"/>
    </source>
</evidence>
<proteinExistence type="inferred from homology"/>
<evidence type="ECO:0000256" key="11">
    <source>
        <dbReference type="ARBA" id="ARBA00023303"/>
    </source>
</evidence>
<accession>A0A7R8UCU7</accession>
<evidence type="ECO:0000256" key="8">
    <source>
        <dbReference type="ARBA" id="ARBA00023065"/>
    </source>
</evidence>
<sequence length="128" mass="14762">MTRKVSRTFRRYLHNLVNATGIHGLKHLVNARVHILEKFVWSGLVIAAIAGTIFTSLNQFKRYKARPTVISLERDYRSWNGTLPAATLCYHDHLDSYKADKFIQEYVLDFILAFSSGTFDSIVVRVSW</sequence>
<keyword evidence="5 12" id="KW-0812">Transmembrane</keyword>
<evidence type="ECO:0000313" key="14">
    <source>
        <dbReference type="EMBL" id="CAD7078433.1"/>
    </source>
</evidence>
<organism evidence="14 15">
    <name type="scientific">Hermetia illucens</name>
    <name type="common">Black soldier fly</name>
    <dbReference type="NCBI Taxonomy" id="343691"/>
    <lineage>
        <taxon>Eukaryota</taxon>
        <taxon>Metazoa</taxon>
        <taxon>Ecdysozoa</taxon>
        <taxon>Arthropoda</taxon>
        <taxon>Hexapoda</taxon>
        <taxon>Insecta</taxon>
        <taxon>Pterygota</taxon>
        <taxon>Neoptera</taxon>
        <taxon>Endopterygota</taxon>
        <taxon>Diptera</taxon>
        <taxon>Brachycera</taxon>
        <taxon>Stratiomyomorpha</taxon>
        <taxon>Stratiomyidae</taxon>
        <taxon>Hermetiinae</taxon>
        <taxon>Hermetia</taxon>
    </lineage>
</organism>
<keyword evidence="7" id="KW-0915">Sodium</keyword>
<evidence type="ECO:0000256" key="10">
    <source>
        <dbReference type="ARBA" id="ARBA00023201"/>
    </source>
</evidence>
<keyword evidence="6 13" id="KW-1133">Transmembrane helix</keyword>
<keyword evidence="15" id="KW-1185">Reference proteome</keyword>
<dbReference type="GO" id="GO:0005272">
    <property type="term" value="F:sodium channel activity"/>
    <property type="evidence" value="ECO:0007669"/>
    <property type="project" value="UniProtKB-KW"/>
</dbReference>
<keyword evidence="3 12" id="KW-0813">Transport</keyword>
<reference evidence="14 15" key="1">
    <citation type="submission" date="2020-11" db="EMBL/GenBank/DDBJ databases">
        <authorList>
            <person name="Wallbank WR R."/>
            <person name="Pardo Diaz C."/>
            <person name="Kozak K."/>
            <person name="Martin S."/>
            <person name="Jiggins C."/>
            <person name="Moest M."/>
            <person name="Warren A I."/>
            <person name="Generalovic N T."/>
            <person name="Byers J.R.P. K."/>
            <person name="Montejo-Kovacevich G."/>
            <person name="Yen C E."/>
        </authorList>
    </citation>
    <scope>NUCLEOTIDE SEQUENCE [LARGE SCALE GENOMIC DNA]</scope>
</reference>
<gene>
    <name evidence="14" type="ORF">HERILL_LOCUS1701</name>
</gene>
<evidence type="ECO:0000256" key="4">
    <source>
        <dbReference type="ARBA" id="ARBA00022461"/>
    </source>
</evidence>
<evidence type="ECO:0000256" key="2">
    <source>
        <dbReference type="ARBA" id="ARBA00007193"/>
    </source>
</evidence>
<keyword evidence="8 12" id="KW-0406">Ion transport</keyword>
<dbReference type="InterPro" id="IPR001873">
    <property type="entry name" value="ENaC"/>
</dbReference>
<dbReference type="InParanoid" id="A0A7R8UCU7"/>
<evidence type="ECO:0000256" key="3">
    <source>
        <dbReference type="ARBA" id="ARBA00022448"/>
    </source>
</evidence>
<dbReference type="OrthoDB" id="5874059at2759"/>
<keyword evidence="10 12" id="KW-0739">Sodium transport</keyword>
<dbReference type="EMBL" id="LR899009">
    <property type="protein sequence ID" value="CAD7078433.1"/>
    <property type="molecule type" value="Genomic_DNA"/>
</dbReference>
<keyword evidence="9 13" id="KW-0472">Membrane</keyword>
<evidence type="ECO:0000256" key="7">
    <source>
        <dbReference type="ARBA" id="ARBA00023053"/>
    </source>
</evidence>
<protein>
    <submittedName>
        <fullName evidence="14">Uncharacterized protein</fullName>
    </submittedName>
</protein>
<name>A0A7R8UCU7_HERIL</name>
<dbReference type="AlphaFoldDB" id="A0A7R8UCU7"/>
<feature type="transmembrane region" description="Helical" evidence="13">
    <location>
        <begin position="39"/>
        <end position="57"/>
    </location>
</feature>
<evidence type="ECO:0000256" key="13">
    <source>
        <dbReference type="SAM" id="Phobius"/>
    </source>
</evidence>
<comment type="similarity">
    <text evidence="2 12">Belongs to the amiloride-sensitive sodium channel (TC 1.A.6) family.</text>
</comment>
<keyword evidence="11 12" id="KW-0407">Ion channel</keyword>
<evidence type="ECO:0000256" key="12">
    <source>
        <dbReference type="RuleBase" id="RU000679"/>
    </source>
</evidence>
<evidence type="ECO:0000256" key="1">
    <source>
        <dbReference type="ARBA" id="ARBA00004141"/>
    </source>
</evidence>
<dbReference type="Pfam" id="PF00858">
    <property type="entry name" value="ASC"/>
    <property type="match status" value="1"/>
</dbReference>
<evidence type="ECO:0000313" key="15">
    <source>
        <dbReference type="Proteomes" id="UP000594454"/>
    </source>
</evidence>
<dbReference type="Proteomes" id="UP000594454">
    <property type="component" value="Chromosome 1"/>
</dbReference>
<dbReference type="GO" id="GO:0016020">
    <property type="term" value="C:membrane"/>
    <property type="evidence" value="ECO:0007669"/>
    <property type="project" value="UniProtKB-SubCell"/>
</dbReference>
<keyword evidence="4 12" id="KW-0894">Sodium channel</keyword>
<evidence type="ECO:0000256" key="9">
    <source>
        <dbReference type="ARBA" id="ARBA00023136"/>
    </source>
</evidence>
<evidence type="ECO:0000256" key="6">
    <source>
        <dbReference type="ARBA" id="ARBA00022989"/>
    </source>
</evidence>
<comment type="subcellular location">
    <subcellularLocation>
        <location evidence="1">Membrane</location>
        <topology evidence="1">Multi-pass membrane protein</topology>
    </subcellularLocation>
</comment>